<evidence type="ECO:0000313" key="3">
    <source>
        <dbReference type="EMBL" id="QLH83833.1"/>
    </source>
</evidence>
<dbReference type="SUPFAM" id="SSF101478">
    <property type="entry name" value="ADP-ribosylglycohydrolase"/>
    <property type="match status" value="1"/>
</dbReference>
<dbReference type="Pfam" id="PF03747">
    <property type="entry name" value="ADP_ribosyl_GH"/>
    <property type="match status" value="1"/>
</dbReference>
<gene>
    <name evidence="3" type="ORF">HZS54_20330</name>
</gene>
<feature type="region of interest" description="Disordered" evidence="2">
    <location>
        <begin position="33"/>
        <end position="54"/>
    </location>
</feature>
<dbReference type="InterPro" id="IPR036705">
    <property type="entry name" value="Ribosyl_crysJ1_sf"/>
</dbReference>
<organism evidence="3 4">
    <name type="scientific">Halosimplex pelagicum</name>
    <dbReference type="NCBI Taxonomy" id="869886"/>
    <lineage>
        <taxon>Archaea</taxon>
        <taxon>Methanobacteriati</taxon>
        <taxon>Methanobacteriota</taxon>
        <taxon>Stenosarchaea group</taxon>
        <taxon>Halobacteria</taxon>
        <taxon>Halobacteriales</taxon>
        <taxon>Haloarculaceae</taxon>
        <taxon>Halosimplex</taxon>
    </lineage>
</organism>
<sequence length="54" mass="5493">MNRGGDSGTTEAIAGAVAGARFGASRIPDQWLGAIDEGDEMKDSKPGLPTCRAS</sequence>
<keyword evidence="1" id="KW-0479">Metal-binding</keyword>
<proteinExistence type="predicted"/>
<keyword evidence="1" id="KW-0460">Magnesium</keyword>
<feature type="binding site" evidence="1">
    <location>
        <position position="6"/>
    </location>
    <ligand>
        <name>Mg(2+)</name>
        <dbReference type="ChEBI" id="CHEBI:18420"/>
        <label>1</label>
    </ligand>
</feature>
<dbReference type="Proteomes" id="UP000509346">
    <property type="component" value="Chromosome"/>
</dbReference>
<comment type="cofactor">
    <cofactor evidence="1">
        <name>Mg(2+)</name>
        <dbReference type="ChEBI" id="CHEBI:18420"/>
    </cofactor>
    <text evidence="1">Binds 2 magnesium ions per subunit.</text>
</comment>
<dbReference type="KEGG" id="hpel:HZS54_20330"/>
<dbReference type="GO" id="GO:0046872">
    <property type="term" value="F:metal ion binding"/>
    <property type="evidence" value="ECO:0007669"/>
    <property type="project" value="UniProtKB-KW"/>
</dbReference>
<feature type="binding site" evidence="1">
    <location>
        <position position="9"/>
    </location>
    <ligand>
        <name>Mg(2+)</name>
        <dbReference type="ChEBI" id="CHEBI:18420"/>
        <label>1</label>
    </ligand>
</feature>
<evidence type="ECO:0000256" key="1">
    <source>
        <dbReference type="PIRSR" id="PIRSR605502-1"/>
    </source>
</evidence>
<evidence type="ECO:0000313" key="4">
    <source>
        <dbReference type="Proteomes" id="UP000509346"/>
    </source>
</evidence>
<dbReference type="AlphaFoldDB" id="A0A7D5TDD4"/>
<keyword evidence="4" id="KW-1185">Reference proteome</keyword>
<dbReference type="GO" id="GO:0016787">
    <property type="term" value="F:hydrolase activity"/>
    <property type="evidence" value="ECO:0007669"/>
    <property type="project" value="UniProtKB-KW"/>
</dbReference>
<protein>
    <submittedName>
        <fullName evidence="3">ADP-ribosylglycohydrolase family protein</fullName>
    </submittedName>
</protein>
<name>A0A7D5TDD4_9EURY</name>
<dbReference type="EMBL" id="CP058909">
    <property type="protein sequence ID" value="QLH83833.1"/>
    <property type="molecule type" value="Genomic_DNA"/>
</dbReference>
<keyword evidence="3" id="KW-0378">Hydrolase</keyword>
<accession>A0A7D5TDD4</accession>
<dbReference type="Gene3D" id="1.10.4080.10">
    <property type="entry name" value="ADP-ribosylation/Crystallin J1"/>
    <property type="match status" value="1"/>
</dbReference>
<evidence type="ECO:0000256" key="2">
    <source>
        <dbReference type="SAM" id="MobiDB-lite"/>
    </source>
</evidence>
<dbReference type="InterPro" id="IPR005502">
    <property type="entry name" value="Ribosyl_crysJ1"/>
</dbReference>
<reference evidence="3 4" key="1">
    <citation type="submission" date="2020-07" db="EMBL/GenBank/DDBJ databases">
        <title>Halosimplex litoreum sp. nov. and Halosimplex rubrum sp. nov., isolated from different salt environments.</title>
        <authorList>
            <person name="Cui H."/>
        </authorList>
    </citation>
    <scope>NUCLEOTIDE SEQUENCE [LARGE SCALE GENOMIC DNA]</scope>
    <source>
        <strain evidence="3 4">R2</strain>
    </source>
</reference>